<comment type="caution">
    <text evidence="4">The sequence shown here is derived from an EMBL/GenBank/DDBJ whole genome shotgun (WGS) entry which is preliminary data.</text>
</comment>
<dbReference type="InterPro" id="IPR021309">
    <property type="entry name" value="YgaP-like_TM"/>
</dbReference>
<dbReference type="EMBL" id="JARTLI010000046">
    <property type="protein sequence ID" value="MED5053444.1"/>
    <property type="molecule type" value="Genomic_DNA"/>
</dbReference>
<accession>A0ABD5IYM8</accession>
<evidence type="ECO:0000313" key="4">
    <source>
        <dbReference type="EMBL" id="MED5053444.1"/>
    </source>
</evidence>
<name>A0ABD5IYM8_9BACL</name>
<evidence type="ECO:0000256" key="1">
    <source>
        <dbReference type="SAM" id="Phobius"/>
    </source>
</evidence>
<dbReference type="AlphaFoldDB" id="A0ABD5IYM8"/>
<dbReference type="Proteomes" id="UP001339962">
    <property type="component" value="Unassembled WGS sequence"/>
</dbReference>
<keyword evidence="1" id="KW-0472">Membrane</keyword>
<gene>
    <name evidence="4" type="ORF">P9850_16745</name>
    <name evidence="3" type="ORF">PNH38_06285</name>
</gene>
<reference evidence="3 5" key="1">
    <citation type="submission" date="2023-01" db="EMBL/GenBank/DDBJ databases">
        <title>Genome-based reclassification of Anoxybacillus geothermalis as a later heterotypic synonym of Anoxybacillus rupiensis.</title>
        <authorList>
            <person name="Inan Bektas K."/>
            <person name="Canakci S."/>
            <person name="Belduz A.A."/>
            <person name="Guler H.H."/>
        </authorList>
    </citation>
    <scope>NUCLEOTIDE SEQUENCE [LARGE SCALE GENOMIC DNA]</scope>
    <source>
        <strain evidence="3 5">DSM 17127</strain>
    </source>
</reference>
<reference evidence="4 6" key="2">
    <citation type="submission" date="2023-03" db="EMBL/GenBank/DDBJ databases">
        <title>Bacillus Genome Sequencing.</title>
        <authorList>
            <person name="Dunlap C."/>
        </authorList>
    </citation>
    <scope>NUCLEOTIDE SEQUENCE [LARGE SCALE GENOMIC DNA]</scope>
    <source>
        <strain evidence="4 6">NRS-38</strain>
    </source>
</reference>
<keyword evidence="5" id="KW-1185">Reference proteome</keyword>
<dbReference type="Pfam" id="PF11127">
    <property type="entry name" value="YgaP-like_TM"/>
    <property type="match status" value="1"/>
</dbReference>
<feature type="transmembrane region" description="Helical" evidence="1">
    <location>
        <begin position="6"/>
        <end position="25"/>
    </location>
</feature>
<dbReference type="Proteomes" id="UP001213979">
    <property type="component" value="Unassembled WGS sequence"/>
</dbReference>
<dbReference type="RefSeq" id="WP_080859668.1">
    <property type="nucleotide sequence ID" value="NZ_JACIDF010000005.1"/>
</dbReference>
<evidence type="ECO:0000313" key="6">
    <source>
        <dbReference type="Proteomes" id="UP001339962"/>
    </source>
</evidence>
<feature type="domain" description="Inner membrane protein YgaP-like transmembrane" evidence="2">
    <location>
        <begin position="3"/>
        <end position="64"/>
    </location>
</feature>
<protein>
    <submittedName>
        <fullName evidence="4">DUF2892 domain-containing protein</fullName>
    </submittedName>
</protein>
<evidence type="ECO:0000313" key="5">
    <source>
        <dbReference type="Proteomes" id="UP001213979"/>
    </source>
</evidence>
<proteinExistence type="predicted"/>
<keyword evidence="1" id="KW-0812">Transmembrane</keyword>
<organism evidence="4 6">
    <name type="scientific">Anoxybacteroides rupiense</name>
    <dbReference type="NCBI Taxonomy" id="311460"/>
    <lineage>
        <taxon>Bacteria</taxon>
        <taxon>Bacillati</taxon>
        <taxon>Bacillota</taxon>
        <taxon>Bacilli</taxon>
        <taxon>Bacillales</taxon>
        <taxon>Anoxybacillaceae</taxon>
        <taxon>Anoxybacteroides</taxon>
    </lineage>
</organism>
<sequence>MVKVNIGILNAFIRITCGLTMLAWATSKMVKHPWRDSYMVIAWLAAMKVAEGITRFCPLTALYEKCRKQEQTKETANNPT</sequence>
<dbReference type="EMBL" id="JAQOTG010000003">
    <property type="protein sequence ID" value="MDE8563496.1"/>
    <property type="molecule type" value="Genomic_DNA"/>
</dbReference>
<evidence type="ECO:0000259" key="2">
    <source>
        <dbReference type="Pfam" id="PF11127"/>
    </source>
</evidence>
<keyword evidence="1" id="KW-1133">Transmembrane helix</keyword>
<evidence type="ECO:0000313" key="3">
    <source>
        <dbReference type="EMBL" id="MDE8563496.1"/>
    </source>
</evidence>